<dbReference type="PANTHER" id="PTHR42711">
    <property type="entry name" value="ABC TRANSPORTER ATP-BINDING PROTEIN"/>
    <property type="match status" value="1"/>
</dbReference>
<dbReference type="InterPro" id="IPR003593">
    <property type="entry name" value="AAA+_ATPase"/>
</dbReference>
<sequence length="300" mass="33934">MLKVENLRKTFSDVVAVDGVSFEVNRGEIFGLLGPNGAGKTTTIRMILDIIKPDYGVIKFDGKEINDEIKSKIGYLPEERGLYRKTKVFETILYFAQLKGIEKKTALERARYWLKRFGLIDRVNSKIEELSKGNQQKIQIIISILHDPELVILDEPFAGLDPVNQELLKEVLLELRDKGKAIIFSTHQMDQVEKLCDSICLINKGKPVLSGSLTEVKSKFGKNTIHIEFEGDADVLKYLTGVKKVNIYPNYAEITLEDGVSSTDVLRELIKYMNLKKFEVKEPSLHSIFIDVVSRGVVQG</sequence>
<comment type="similarity">
    <text evidence="1">Belongs to the ABC transporter superfamily.</text>
</comment>
<reference evidence="7 8" key="1">
    <citation type="submission" date="2015-11" db="EMBL/GenBank/DDBJ databases">
        <authorList>
            <person name="Varghese N."/>
        </authorList>
    </citation>
    <scope>NUCLEOTIDE SEQUENCE [LARGE SCALE GENOMIC DNA]</scope>
    <source>
        <strain evidence="7 8">JGI-25</strain>
    </source>
</reference>
<dbReference type="AlphaFoldDB" id="A0A916PEC8"/>
<dbReference type="PROSITE" id="PS50893">
    <property type="entry name" value="ABC_TRANSPORTER_2"/>
    <property type="match status" value="1"/>
</dbReference>
<dbReference type="Pfam" id="PF13732">
    <property type="entry name" value="DrrA1-3_C"/>
    <property type="match status" value="1"/>
</dbReference>
<organism evidence="7 8">
    <name type="scientific">Kryptobacter tengchongensis</name>
    <dbReference type="NCBI Taxonomy" id="1643429"/>
    <lineage>
        <taxon>Bacteria</taxon>
        <taxon>Pseudomonadati</taxon>
        <taxon>Candidatus Kryptoniota</taxon>
        <taxon>Candidatus Kryptobacter</taxon>
    </lineage>
</organism>
<keyword evidence="2" id="KW-0813">Transport</keyword>
<dbReference type="PANTHER" id="PTHR42711:SF5">
    <property type="entry name" value="ABC TRANSPORTER ATP-BINDING PROTEIN NATA"/>
    <property type="match status" value="1"/>
</dbReference>
<dbReference type="Gene3D" id="3.40.50.300">
    <property type="entry name" value="P-loop containing nucleotide triphosphate hydrolases"/>
    <property type="match status" value="1"/>
</dbReference>
<feature type="domain" description="ABC transporter" evidence="6">
    <location>
        <begin position="2"/>
        <end position="229"/>
    </location>
</feature>
<evidence type="ECO:0000313" key="8">
    <source>
        <dbReference type="Proteomes" id="UP000243105"/>
    </source>
</evidence>
<gene>
    <name evidence="7" type="ORF">JGI25_00941</name>
</gene>
<dbReference type="InterPro" id="IPR017871">
    <property type="entry name" value="ABC_transporter-like_CS"/>
</dbReference>
<dbReference type="RefSeq" id="WP_072263917.1">
    <property type="nucleotide sequence ID" value="NZ_CZVV01000056.1"/>
</dbReference>
<keyword evidence="5 7" id="KW-0067">ATP-binding</keyword>
<evidence type="ECO:0000259" key="6">
    <source>
        <dbReference type="PROSITE" id="PS50893"/>
    </source>
</evidence>
<evidence type="ECO:0000256" key="5">
    <source>
        <dbReference type="ARBA" id="ARBA00022840"/>
    </source>
</evidence>
<dbReference type="InterPro" id="IPR003439">
    <property type="entry name" value="ABC_transporter-like_ATP-bd"/>
</dbReference>
<dbReference type="InterPro" id="IPR025302">
    <property type="entry name" value="DrrA1/2-like_C"/>
</dbReference>
<keyword evidence="3" id="KW-0536">Nodulation</keyword>
<dbReference type="GO" id="GO:0005524">
    <property type="term" value="F:ATP binding"/>
    <property type="evidence" value="ECO:0007669"/>
    <property type="project" value="UniProtKB-KW"/>
</dbReference>
<dbReference type="EMBL" id="CZVV01000056">
    <property type="protein sequence ID" value="CUT01731.1"/>
    <property type="molecule type" value="Genomic_DNA"/>
</dbReference>
<evidence type="ECO:0000256" key="3">
    <source>
        <dbReference type="ARBA" id="ARBA00022458"/>
    </source>
</evidence>
<proteinExistence type="inferred from homology"/>
<dbReference type="PROSITE" id="PS00211">
    <property type="entry name" value="ABC_TRANSPORTER_1"/>
    <property type="match status" value="1"/>
</dbReference>
<evidence type="ECO:0000256" key="2">
    <source>
        <dbReference type="ARBA" id="ARBA00022448"/>
    </source>
</evidence>
<dbReference type="SMART" id="SM00382">
    <property type="entry name" value="AAA"/>
    <property type="match status" value="1"/>
</dbReference>
<dbReference type="GO" id="GO:0016887">
    <property type="term" value="F:ATP hydrolysis activity"/>
    <property type="evidence" value="ECO:0007669"/>
    <property type="project" value="InterPro"/>
</dbReference>
<accession>A0A916PEC8</accession>
<name>A0A916PEC8_KRYT1</name>
<evidence type="ECO:0000256" key="4">
    <source>
        <dbReference type="ARBA" id="ARBA00022741"/>
    </source>
</evidence>
<dbReference type="Pfam" id="PF00005">
    <property type="entry name" value="ABC_tran"/>
    <property type="match status" value="1"/>
</dbReference>
<protein>
    <submittedName>
        <fullName evidence="7">ABC-2 type transport system ATP-binding protein</fullName>
    </submittedName>
</protein>
<comment type="caution">
    <text evidence="7">The sequence shown here is derived from an EMBL/GenBank/DDBJ whole genome shotgun (WGS) entry which is preliminary data.</text>
</comment>
<dbReference type="InterPro" id="IPR050763">
    <property type="entry name" value="ABC_transporter_ATP-binding"/>
</dbReference>
<evidence type="ECO:0000313" key="7">
    <source>
        <dbReference type="EMBL" id="CUT01731.1"/>
    </source>
</evidence>
<dbReference type="Proteomes" id="UP000243105">
    <property type="component" value="Unassembled WGS sequence"/>
</dbReference>
<dbReference type="SUPFAM" id="SSF52540">
    <property type="entry name" value="P-loop containing nucleoside triphosphate hydrolases"/>
    <property type="match status" value="1"/>
</dbReference>
<keyword evidence="4" id="KW-0547">Nucleotide-binding</keyword>
<dbReference type="InterPro" id="IPR027417">
    <property type="entry name" value="P-loop_NTPase"/>
</dbReference>
<evidence type="ECO:0000256" key="1">
    <source>
        <dbReference type="ARBA" id="ARBA00005417"/>
    </source>
</evidence>